<dbReference type="SUPFAM" id="SSF52540">
    <property type="entry name" value="P-loop containing nucleoside triphosphate hydrolases"/>
    <property type="match status" value="1"/>
</dbReference>
<evidence type="ECO:0000256" key="1">
    <source>
        <dbReference type="ARBA" id="ARBA00022448"/>
    </source>
</evidence>
<dbReference type="GO" id="GO:0005524">
    <property type="term" value="F:ATP binding"/>
    <property type="evidence" value="ECO:0007669"/>
    <property type="project" value="UniProtKB-KW"/>
</dbReference>
<sequence length="261" mass="29711">MALNRIMHNQPIIELIQLSIANRLVNINENVFAGEQIHLLGANGSGKSTLLCALSGFLAFTGHLKIHGKKINDFHGQDLRQLRAYFPQQITTQPILKVFQYLALFHSPSIYQLSLFDALSQDFQLEKLLLKPITQLSGGEWQRVRIIAIFLQVWNSEDLSGKFILFDEPTNNLDIIQQAKLDKWVKYFCDCQGTVIMSGHNLSHSYKCASRIWMMKNGRVIFSGVPDKVMTDFNLSEIFAGKIRLSPNDENKAWQVINFDG</sequence>
<dbReference type="Pfam" id="PF00005">
    <property type="entry name" value="ABC_tran"/>
    <property type="match status" value="1"/>
</dbReference>
<dbReference type="InterPro" id="IPR017871">
    <property type="entry name" value="ABC_transporter-like_CS"/>
</dbReference>
<dbReference type="InterPro" id="IPR050153">
    <property type="entry name" value="Metal_Ion_Import_ABC"/>
</dbReference>
<dbReference type="PANTHER" id="PTHR42734:SF18">
    <property type="entry name" value="VITAMIN B12 IMPORT ATP-BINDING PROTEIN BTUD"/>
    <property type="match status" value="1"/>
</dbReference>
<dbReference type="AlphaFoldDB" id="K8WYF0"/>
<keyword evidence="3" id="KW-0067">ATP-binding</keyword>
<dbReference type="SMART" id="SM00382">
    <property type="entry name" value="AAA"/>
    <property type="match status" value="1"/>
</dbReference>
<dbReference type="Proteomes" id="UP000009336">
    <property type="component" value="Unassembled WGS sequence"/>
</dbReference>
<feature type="domain" description="ABC transporter" evidence="4">
    <location>
        <begin position="7"/>
        <end position="242"/>
    </location>
</feature>
<comment type="caution">
    <text evidence="5">The sequence shown here is derived from an EMBL/GenBank/DDBJ whole genome shotgun (WGS) entry which is preliminary data.</text>
</comment>
<dbReference type="PATRIC" id="fig|1141662.3.peg.1500"/>
<proteinExistence type="predicted"/>
<evidence type="ECO:0000256" key="2">
    <source>
        <dbReference type="ARBA" id="ARBA00022741"/>
    </source>
</evidence>
<dbReference type="PANTHER" id="PTHR42734">
    <property type="entry name" value="METAL TRANSPORT SYSTEM ATP-BINDING PROTEIN TM_0124-RELATED"/>
    <property type="match status" value="1"/>
</dbReference>
<evidence type="ECO:0000256" key="3">
    <source>
        <dbReference type="ARBA" id="ARBA00022840"/>
    </source>
</evidence>
<keyword evidence="6" id="KW-1185">Reference proteome</keyword>
<evidence type="ECO:0000313" key="6">
    <source>
        <dbReference type="Proteomes" id="UP000009336"/>
    </source>
</evidence>
<name>K8WYF0_9GAMM</name>
<gene>
    <name evidence="5" type="ORF">OOA_07390</name>
</gene>
<dbReference type="PROSITE" id="PS50893">
    <property type="entry name" value="ABC_TRANSPORTER_2"/>
    <property type="match status" value="1"/>
</dbReference>
<dbReference type="InterPro" id="IPR027417">
    <property type="entry name" value="P-loop_NTPase"/>
</dbReference>
<dbReference type="Gene3D" id="3.40.50.300">
    <property type="entry name" value="P-loop containing nucleotide triphosphate hydrolases"/>
    <property type="match status" value="1"/>
</dbReference>
<protein>
    <submittedName>
        <fullName evidence="5">Vitamin B12-transporter ATPase</fullName>
    </submittedName>
</protein>
<evidence type="ECO:0000313" key="5">
    <source>
        <dbReference type="EMBL" id="EKT62392.1"/>
    </source>
</evidence>
<dbReference type="STRING" id="1141662.OOA_07390"/>
<keyword evidence="2" id="KW-0547">Nucleotide-binding</keyword>
<dbReference type="InterPro" id="IPR003439">
    <property type="entry name" value="ABC_transporter-like_ATP-bd"/>
</dbReference>
<keyword evidence="1" id="KW-0813">Transport</keyword>
<evidence type="ECO:0000259" key="4">
    <source>
        <dbReference type="PROSITE" id="PS50893"/>
    </source>
</evidence>
<dbReference type="PROSITE" id="PS00211">
    <property type="entry name" value="ABC_TRANSPORTER_1"/>
    <property type="match status" value="1"/>
</dbReference>
<reference evidence="5 6" key="1">
    <citation type="journal article" date="2012" name="BMC Genomics">
        <title>Comparative genomics of bacteria in the genus Providencia isolated from wild Drosophila melanogaster.</title>
        <authorList>
            <person name="Galac M.R."/>
            <person name="Lazzaro B.P."/>
        </authorList>
    </citation>
    <scope>NUCLEOTIDE SEQUENCE [LARGE SCALE GENOMIC DNA]</scope>
    <source>
        <strain evidence="5 6">DSM 19968</strain>
    </source>
</reference>
<dbReference type="GO" id="GO:0016887">
    <property type="term" value="F:ATP hydrolysis activity"/>
    <property type="evidence" value="ECO:0007669"/>
    <property type="project" value="InterPro"/>
</dbReference>
<dbReference type="HOGENOM" id="CLU_000604_1_11_6"/>
<organism evidence="5 6">
    <name type="scientific">Providencia burhodogranariea DSM 19968</name>
    <dbReference type="NCBI Taxonomy" id="1141662"/>
    <lineage>
        <taxon>Bacteria</taxon>
        <taxon>Pseudomonadati</taxon>
        <taxon>Pseudomonadota</taxon>
        <taxon>Gammaproteobacteria</taxon>
        <taxon>Enterobacterales</taxon>
        <taxon>Morganellaceae</taxon>
        <taxon>Providencia</taxon>
    </lineage>
</organism>
<dbReference type="EMBL" id="AKKL01000020">
    <property type="protein sequence ID" value="EKT62392.1"/>
    <property type="molecule type" value="Genomic_DNA"/>
</dbReference>
<dbReference type="eggNOG" id="COG4138">
    <property type="taxonomic scope" value="Bacteria"/>
</dbReference>
<accession>K8WYF0</accession>
<dbReference type="InterPro" id="IPR003593">
    <property type="entry name" value="AAA+_ATPase"/>
</dbReference>